<dbReference type="InterPro" id="IPR039582">
    <property type="entry name" value="THTPA"/>
</dbReference>
<dbReference type="GO" id="GO:0050333">
    <property type="term" value="F:thiamine triphosphate phosphatase activity"/>
    <property type="evidence" value="ECO:0007669"/>
    <property type="project" value="InterPro"/>
</dbReference>
<dbReference type="Proteomes" id="UP000034952">
    <property type="component" value="Unassembled WGS sequence"/>
</dbReference>
<evidence type="ECO:0000313" key="2">
    <source>
        <dbReference type="EMBL" id="KKP66881.1"/>
    </source>
</evidence>
<dbReference type="Pfam" id="PF01928">
    <property type="entry name" value="CYTH"/>
    <property type="match status" value="1"/>
</dbReference>
<sequence length="178" mass="21589">MIEVEKRFQPTEEQLNSLLKDAEFLGSKVNHDVYYDYEDYRLMKERVRLRSRNNNFELKLGHSRGVNTEIEDKKEIENYFKTDNLEKFIEQNFVILVEYKTKRIKYKKNGFAIDIDETDFGYNLCEIELMVEREDEVKEAKEKIVNLAKEYNWDVKKVMSKGLEYLRLFKPEIYKELI</sequence>
<dbReference type="SMART" id="SM01118">
    <property type="entry name" value="CYTH"/>
    <property type="match status" value="1"/>
</dbReference>
<dbReference type="PANTHER" id="PTHR14586">
    <property type="entry name" value="THIAMINE-TRIPHOSPHATASE"/>
    <property type="match status" value="1"/>
</dbReference>
<reference evidence="2 3" key="1">
    <citation type="journal article" date="2015" name="Nature">
        <title>rRNA introns, odd ribosomes, and small enigmatic genomes across a large radiation of phyla.</title>
        <authorList>
            <person name="Brown C.T."/>
            <person name="Hug L.A."/>
            <person name="Thomas B.C."/>
            <person name="Sharon I."/>
            <person name="Castelle C.J."/>
            <person name="Singh A."/>
            <person name="Wilkins M.J."/>
            <person name="Williams K.H."/>
            <person name="Banfield J.F."/>
        </authorList>
    </citation>
    <scope>NUCLEOTIDE SEQUENCE [LARGE SCALE GENOMIC DNA]</scope>
</reference>
<dbReference type="InterPro" id="IPR023577">
    <property type="entry name" value="CYTH_domain"/>
</dbReference>
<evidence type="ECO:0000313" key="3">
    <source>
        <dbReference type="Proteomes" id="UP000034952"/>
    </source>
</evidence>
<gene>
    <name evidence="2" type="ORF">UR64_C0002G0097</name>
</gene>
<comment type="caution">
    <text evidence="2">The sequence shown here is derived from an EMBL/GenBank/DDBJ whole genome shotgun (WGS) entry which is preliminary data.</text>
</comment>
<organism evidence="2 3">
    <name type="scientific">Candidatus Nomurabacteria bacterium GW2011_GWE1_35_16</name>
    <dbReference type="NCBI Taxonomy" id="1618761"/>
    <lineage>
        <taxon>Bacteria</taxon>
        <taxon>Candidatus Nomuraibacteriota</taxon>
    </lineage>
</organism>
<dbReference type="AlphaFoldDB" id="A0A0G0BT02"/>
<dbReference type="EMBL" id="LBPY01000002">
    <property type="protein sequence ID" value="KKP66881.1"/>
    <property type="molecule type" value="Genomic_DNA"/>
</dbReference>
<evidence type="ECO:0000259" key="1">
    <source>
        <dbReference type="PROSITE" id="PS51707"/>
    </source>
</evidence>
<accession>A0A0G0BT02</accession>
<dbReference type="InterPro" id="IPR033469">
    <property type="entry name" value="CYTH-like_dom_sf"/>
</dbReference>
<protein>
    <submittedName>
        <fullName evidence="2">Thiamine-triphosphatase</fullName>
    </submittedName>
</protein>
<dbReference type="GO" id="GO:0000287">
    <property type="term" value="F:magnesium ion binding"/>
    <property type="evidence" value="ECO:0007669"/>
    <property type="project" value="TreeGrafter"/>
</dbReference>
<name>A0A0G0BT02_9BACT</name>
<proteinExistence type="predicted"/>
<feature type="domain" description="CYTH" evidence="1">
    <location>
        <begin position="1"/>
        <end position="178"/>
    </location>
</feature>
<dbReference type="GO" id="GO:0042357">
    <property type="term" value="P:thiamine diphosphate metabolic process"/>
    <property type="evidence" value="ECO:0007669"/>
    <property type="project" value="TreeGrafter"/>
</dbReference>
<dbReference type="Gene3D" id="2.40.320.10">
    <property type="entry name" value="Hypothetical Protein Pfu-838710-001"/>
    <property type="match status" value="1"/>
</dbReference>
<dbReference type="SUPFAM" id="SSF55154">
    <property type="entry name" value="CYTH-like phosphatases"/>
    <property type="match status" value="1"/>
</dbReference>
<dbReference type="PROSITE" id="PS51707">
    <property type="entry name" value="CYTH"/>
    <property type="match status" value="1"/>
</dbReference>
<dbReference type="PANTHER" id="PTHR14586:SF1">
    <property type="entry name" value="THIAMINE-TRIPHOSPHATASE"/>
    <property type="match status" value="1"/>
</dbReference>